<proteinExistence type="predicted"/>
<feature type="non-terminal residue" evidence="3">
    <location>
        <position position="88"/>
    </location>
</feature>
<feature type="transmembrane region" description="Helical" evidence="1">
    <location>
        <begin position="17"/>
        <end position="33"/>
    </location>
</feature>
<evidence type="ECO:0000313" key="4">
    <source>
        <dbReference type="Proteomes" id="UP000266389"/>
    </source>
</evidence>
<dbReference type="InterPro" id="IPR024163">
    <property type="entry name" value="Aerotolerance_reg_N"/>
</dbReference>
<keyword evidence="1" id="KW-1133">Transmembrane helix</keyword>
<reference evidence="3 4" key="1">
    <citation type="journal article" date="2011" name="ISME J.">
        <title>Community ecology of hot spring cyanobacterial mats: predominant populations and their functional potential.</title>
        <authorList>
            <person name="Klatt C.G."/>
            <person name="Wood J.M."/>
            <person name="Rusch D.B."/>
            <person name="Bateson M.M."/>
            <person name="Hamamura N."/>
            <person name="Heidelberg J.F."/>
            <person name="Grossman A.R."/>
            <person name="Bhaya D."/>
            <person name="Cohan F.M."/>
            <person name="Kuhl M."/>
            <person name="Bryant D.A."/>
            <person name="Ward D.M."/>
        </authorList>
    </citation>
    <scope>NUCLEOTIDE SEQUENCE [LARGE SCALE GENOMIC DNA]</scope>
    <source>
        <strain evidence="3">OS</strain>
    </source>
</reference>
<dbReference type="EMBL" id="PHFL01000034">
    <property type="protein sequence ID" value="RFM24628.1"/>
    <property type="molecule type" value="Genomic_DNA"/>
</dbReference>
<comment type="caution">
    <text evidence="3">The sequence shown here is derived from an EMBL/GenBank/DDBJ whole genome shotgun (WGS) entry which is preliminary data.</text>
</comment>
<sequence>MFDLFSKSNFAFQNKEFLWLLLLIPLFVALYLWREQRGKRAALVFSDVRQAINARQGWLKEFRHAVFAFRMIALALLILALARPVLEN</sequence>
<evidence type="ECO:0000259" key="2">
    <source>
        <dbReference type="Pfam" id="PF07584"/>
    </source>
</evidence>
<feature type="domain" description="Aerotolerance regulator N-terminal" evidence="2">
    <location>
        <begin position="11"/>
        <end position="84"/>
    </location>
</feature>
<protein>
    <submittedName>
        <fullName evidence="3">Aerotolerance regulator BatA</fullName>
    </submittedName>
</protein>
<dbReference type="Pfam" id="PF07584">
    <property type="entry name" value="BatA"/>
    <property type="match status" value="1"/>
</dbReference>
<keyword evidence="1" id="KW-0812">Transmembrane</keyword>
<evidence type="ECO:0000313" key="3">
    <source>
        <dbReference type="EMBL" id="RFM24628.1"/>
    </source>
</evidence>
<name>A0A395M334_9BACT</name>
<accession>A0A395M334</accession>
<dbReference type="AlphaFoldDB" id="A0A395M334"/>
<keyword evidence="1" id="KW-0472">Membrane</keyword>
<organism evidence="3 4">
    <name type="scientific">Candidatus Thermochlorobacter aerophilus</name>
    <dbReference type="NCBI Taxonomy" id="1868324"/>
    <lineage>
        <taxon>Bacteria</taxon>
        <taxon>Pseudomonadati</taxon>
        <taxon>Chlorobiota</taxon>
        <taxon>Chlorobiia</taxon>
        <taxon>Chlorobiales</taxon>
        <taxon>Candidatus Thermochlorobacteriaceae</taxon>
        <taxon>Candidatus Thermochlorobacter</taxon>
    </lineage>
</organism>
<dbReference type="Proteomes" id="UP000266389">
    <property type="component" value="Unassembled WGS sequence"/>
</dbReference>
<evidence type="ECO:0000256" key="1">
    <source>
        <dbReference type="SAM" id="Phobius"/>
    </source>
</evidence>
<feature type="transmembrane region" description="Helical" evidence="1">
    <location>
        <begin position="65"/>
        <end position="86"/>
    </location>
</feature>
<gene>
    <name evidence="3" type="ORF">D0433_04835</name>
</gene>